<dbReference type="Proteomes" id="UP000254031">
    <property type="component" value="Unassembled WGS sequence"/>
</dbReference>
<dbReference type="RefSeq" id="WP_050418741.1">
    <property type="nucleotide sequence ID" value="NZ_SMAC01000049.1"/>
</dbReference>
<dbReference type="EMBL" id="UGPL01000006">
    <property type="protein sequence ID" value="STY65275.1"/>
    <property type="molecule type" value="Genomic_DNA"/>
</dbReference>
<gene>
    <name evidence="2" type="ORF">NCTC9380_00535</name>
</gene>
<evidence type="ECO:0000313" key="3">
    <source>
        <dbReference type="Proteomes" id="UP000254031"/>
    </source>
</evidence>
<evidence type="ECO:0000313" key="2">
    <source>
        <dbReference type="EMBL" id="STY65275.1"/>
    </source>
</evidence>
<protein>
    <submittedName>
        <fullName evidence="2">Phage anti-repressor protein</fullName>
    </submittedName>
</protein>
<reference evidence="2 3" key="1">
    <citation type="submission" date="2018-06" db="EMBL/GenBank/DDBJ databases">
        <authorList>
            <consortium name="Pathogen Informatics"/>
            <person name="Doyle S."/>
        </authorList>
    </citation>
    <scope>NUCLEOTIDE SEQUENCE [LARGE SCALE GENOMIC DNA]</scope>
    <source>
        <strain evidence="2 3">NCTC9380</strain>
    </source>
</reference>
<proteinExistence type="predicted"/>
<organism evidence="2 3">
    <name type="scientific">Mannheimia haemolytica</name>
    <name type="common">Pasteurella haemolytica</name>
    <dbReference type="NCBI Taxonomy" id="75985"/>
    <lineage>
        <taxon>Bacteria</taxon>
        <taxon>Pseudomonadati</taxon>
        <taxon>Pseudomonadota</taxon>
        <taxon>Gammaproteobacteria</taxon>
        <taxon>Pasteurellales</taxon>
        <taxon>Pasteurellaceae</taxon>
        <taxon>Mannheimia</taxon>
    </lineage>
</organism>
<feature type="domain" description="AntA/AntB antirepressor" evidence="1">
    <location>
        <begin position="23"/>
        <end position="87"/>
    </location>
</feature>
<dbReference type="PANTHER" id="PTHR36180">
    <property type="entry name" value="DNA-BINDING PROTEIN-RELATED-RELATED"/>
    <property type="match status" value="1"/>
</dbReference>
<dbReference type="Pfam" id="PF08346">
    <property type="entry name" value="AntA"/>
    <property type="match status" value="1"/>
</dbReference>
<sequence length="231" mass="27358">MTNSSLITVFNGSISNQTVQLANARDLHSFLESNQDFSNWISNRISEYGFIQDEDYITLEIKTRGRPRKEYHITLDMGKELAMVERNEKGRQIRKYFIECERKMKELLQNNQQIAPLALPEKPRKIQGTTRAAEGEYLYTREFSAMEIDHLAKLWDIAEEQHKFIESLTPLFETMQSEQWFKKHSRALNCFNHHNYSYHILSEICEDVEEWTGIMPSIRAVKMKGKYYSRF</sequence>
<dbReference type="AlphaFoldDB" id="A0A378NC17"/>
<dbReference type="InterPro" id="IPR013557">
    <property type="entry name" value="AntA/B_antirep"/>
</dbReference>
<evidence type="ECO:0000259" key="1">
    <source>
        <dbReference type="Pfam" id="PF08346"/>
    </source>
</evidence>
<accession>A0A378NC17</accession>
<name>A0A378NC17_MANHA</name>
<dbReference type="PANTHER" id="PTHR36180:SF1">
    <property type="entry name" value="ANTA_ANTB ANTIREPRESSOR DOMAIN-CONTAINING PROTEIN"/>
    <property type="match status" value="1"/>
</dbReference>